<dbReference type="RefSeq" id="WP_126777563.1">
    <property type="nucleotide sequence ID" value="NZ_PIPM01000014.1"/>
</dbReference>
<evidence type="ECO:0000259" key="2">
    <source>
        <dbReference type="PROSITE" id="PS50110"/>
    </source>
</evidence>
<dbReference type="InterPro" id="IPR001789">
    <property type="entry name" value="Sig_transdc_resp-reg_receiver"/>
</dbReference>
<dbReference type="Gene3D" id="3.40.50.2300">
    <property type="match status" value="1"/>
</dbReference>
<keyword evidence="1" id="KW-0597">Phosphoprotein</keyword>
<dbReference type="InterPro" id="IPR021800">
    <property type="entry name" value="DUF3369"/>
</dbReference>
<dbReference type="PROSITE" id="PS50110">
    <property type="entry name" value="RESPONSE_REGULATORY"/>
    <property type="match status" value="1"/>
</dbReference>
<dbReference type="EMBL" id="PIPM01000014">
    <property type="protein sequence ID" value="RUO29080.1"/>
    <property type="molecule type" value="Genomic_DNA"/>
</dbReference>
<dbReference type="SUPFAM" id="SSF52172">
    <property type="entry name" value="CheY-like"/>
    <property type="match status" value="1"/>
</dbReference>
<evidence type="ECO:0000313" key="4">
    <source>
        <dbReference type="Proteomes" id="UP000288405"/>
    </source>
</evidence>
<dbReference type="Pfam" id="PF11849">
    <property type="entry name" value="DUF3369"/>
    <property type="match status" value="1"/>
</dbReference>
<dbReference type="InterPro" id="IPR011006">
    <property type="entry name" value="CheY-like_superfamily"/>
</dbReference>
<name>A0A432WBT7_9GAMM</name>
<feature type="domain" description="Response regulatory" evidence="2">
    <location>
        <begin position="24"/>
        <end position="148"/>
    </location>
</feature>
<sequence length="320" mass="36648">MSDDFLFAEENSHQEAPAVREPFHVLIVDDDEEIHVITRMALSDFSLDKRPLQFHSAYSGEEAKAKLRERNDYALMLLDVVMESDHAGLDIARWTREELKNRLVRIVLRTGQPGQAPEEEVIAKYDIDDYKEKTELTYRKLMTLMYSSLRAFRDLQAIERYKCGLERIIKASAEIFSAQSVHQLSQGILEQLVALLTRSDAAAYCKLHLEGYTATGTSDTPFSIIAATGEYKDHIGDMLQQGSDKQVIESLRSRNEPVAYEVHNETYYGLYRTTLGHFYLLYIRGISELSETDKHLLTLFMNNTAIAFEHTELLGQPRQS</sequence>
<comment type="caution">
    <text evidence="3">The sequence shown here is derived from an EMBL/GenBank/DDBJ whole genome shotgun (WGS) entry which is preliminary data.</text>
</comment>
<accession>A0A432WBT7</accession>
<evidence type="ECO:0000313" key="3">
    <source>
        <dbReference type="EMBL" id="RUO29080.1"/>
    </source>
</evidence>
<dbReference type="SMART" id="SM00448">
    <property type="entry name" value="REC"/>
    <property type="match status" value="1"/>
</dbReference>
<dbReference type="GO" id="GO:0000160">
    <property type="term" value="P:phosphorelay signal transduction system"/>
    <property type="evidence" value="ECO:0007669"/>
    <property type="project" value="InterPro"/>
</dbReference>
<dbReference type="AlphaFoldDB" id="A0A432WBT7"/>
<organism evidence="3 4">
    <name type="scientific">Aliidiomarina sanyensis</name>
    <dbReference type="NCBI Taxonomy" id="1249555"/>
    <lineage>
        <taxon>Bacteria</taxon>
        <taxon>Pseudomonadati</taxon>
        <taxon>Pseudomonadota</taxon>
        <taxon>Gammaproteobacteria</taxon>
        <taxon>Alteromonadales</taxon>
        <taxon>Idiomarinaceae</taxon>
        <taxon>Aliidiomarina</taxon>
    </lineage>
</organism>
<protein>
    <recommendedName>
        <fullName evidence="2">Response regulatory domain-containing protein</fullName>
    </recommendedName>
</protein>
<dbReference type="Proteomes" id="UP000288405">
    <property type="component" value="Unassembled WGS sequence"/>
</dbReference>
<dbReference type="OrthoDB" id="9787688at2"/>
<evidence type="ECO:0000256" key="1">
    <source>
        <dbReference type="PROSITE-ProRule" id="PRU00169"/>
    </source>
</evidence>
<proteinExistence type="predicted"/>
<gene>
    <name evidence="3" type="ORF">CWE11_10425</name>
</gene>
<feature type="modified residue" description="4-aspartylphosphate" evidence="1">
    <location>
        <position position="79"/>
    </location>
</feature>
<keyword evidence="4" id="KW-1185">Reference proteome</keyword>
<reference evidence="3 4" key="1">
    <citation type="journal article" date="2011" name="Front. Microbiol.">
        <title>Genomic signatures of strain selection and enhancement in Bacillus atrophaeus var. globigii, a historical biowarfare simulant.</title>
        <authorList>
            <person name="Gibbons H.S."/>
            <person name="Broomall S.M."/>
            <person name="McNew L.A."/>
            <person name="Daligault H."/>
            <person name="Chapman C."/>
            <person name="Bruce D."/>
            <person name="Karavis M."/>
            <person name="Krepps M."/>
            <person name="McGregor P.A."/>
            <person name="Hong C."/>
            <person name="Park K.H."/>
            <person name="Akmal A."/>
            <person name="Feldman A."/>
            <person name="Lin J.S."/>
            <person name="Chang W.E."/>
            <person name="Higgs B.W."/>
            <person name="Demirev P."/>
            <person name="Lindquist J."/>
            <person name="Liem A."/>
            <person name="Fochler E."/>
            <person name="Read T.D."/>
            <person name="Tapia R."/>
            <person name="Johnson S."/>
            <person name="Bishop-Lilly K.A."/>
            <person name="Detter C."/>
            <person name="Han C."/>
            <person name="Sozhamannan S."/>
            <person name="Rosenzweig C.N."/>
            <person name="Skowronski E.W."/>
        </authorList>
    </citation>
    <scope>NUCLEOTIDE SEQUENCE [LARGE SCALE GENOMIC DNA]</scope>
    <source>
        <strain evidence="3 4">GYP-17</strain>
    </source>
</reference>